<accession>A0A914GQQ4</accession>
<feature type="compositionally biased region" description="Low complexity" evidence="1">
    <location>
        <begin position="42"/>
        <end position="64"/>
    </location>
</feature>
<keyword evidence="2" id="KW-0732">Signal</keyword>
<evidence type="ECO:0000313" key="4">
    <source>
        <dbReference type="WBParaSite" id="Gr19_v10_g1052.t1"/>
    </source>
</evidence>
<dbReference type="Proteomes" id="UP000887572">
    <property type="component" value="Unplaced"/>
</dbReference>
<keyword evidence="3" id="KW-1185">Reference proteome</keyword>
<feature type="region of interest" description="Disordered" evidence="1">
    <location>
        <begin position="39"/>
        <end position="82"/>
    </location>
</feature>
<evidence type="ECO:0000256" key="1">
    <source>
        <dbReference type="SAM" id="MobiDB-lite"/>
    </source>
</evidence>
<proteinExistence type="predicted"/>
<organism evidence="3 4">
    <name type="scientific">Globodera rostochiensis</name>
    <name type="common">Golden nematode worm</name>
    <name type="synonym">Heterodera rostochiensis</name>
    <dbReference type="NCBI Taxonomy" id="31243"/>
    <lineage>
        <taxon>Eukaryota</taxon>
        <taxon>Metazoa</taxon>
        <taxon>Ecdysozoa</taxon>
        <taxon>Nematoda</taxon>
        <taxon>Chromadorea</taxon>
        <taxon>Rhabditida</taxon>
        <taxon>Tylenchina</taxon>
        <taxon>Tylenchomorpha</taxon>
        <taxon>Tylenchoidea</taxon>
        <taxon>Heteroderidae</taxon>
        <taxon>Heteroderinae</taxon>
        <taxon>Globodera</taxon>
    </lineage>
</organism>
<dbReference type="WBParaSite" id="Gr19_v10_g1052.t1">
    <property type="protein sequence ID" value="Gr19_v10_g1052.t1"/>
    <property type="gene ID" value="Gr19_v10_g1052"/>
</dbReference>
<evidence type="ECO:0000313" key="3">
    <source>
        <dbReference type="Proteomes" id="UP000887572"/>
    </source>
</evidence>
<feature type="signal peptide" evidence="2">
    <location>
        <begin position="1"/>
        <end position="22"/>
    </location>
</feature>
<reference evidence="4" key="1">
    <citation type="submission" date="2022-11" db="UniProtKB">
        <authorList>
            <consortium name="WormBaseParasite"/>
        </authorList>
    </citation>
    <scope>IDENTIFICATION</scope>
</reference>
<name>A0A914GQQ4_GLORO</name>
<sequence>MHFKFCLLFFLFATELVAYAQSDWTNLWEGLKTKFSGSNGISQQNSFGQPPNNGQGQFGQNVNGPMNGGGQNPYDQSLQMPPKTEGAGGFFSSLGRKLMNFLAKGGKEDKF</sequence>
<dbReference type="AlphaFoldDB" id="A0A914GQQ4"/>
<evidence type="ECO:0000256" key="2">
    <source>
        <dbReference type="SAM" id="SignalP"/>
    </source>
</evidence>
<feature type="chain" id="PRO_5038001286" evidence="2">
    <location>
        <begin position="23"/>
        <end position="111"/>
    </location>
</feature>
<protein>
    <submittedName>
        <fullName evidence="4">Uncharacterized protein</fullName>
    </submittedName>
</protein>